<dbReference type="PANTHER" id="PTHR37380">
    <property type="entry name" value="CLE FAMILY OSCLE501 PROTEIN"/>
    <property type="match status" value="1"/>
</dbReference>
<dbReference type="Proteomes" id="UP001642360">
    <property type="component" value="Unassembled WGS sequence"/>
</dbReference>
<evidence type="ECO:0000256" key="2">
    <source>
        <dbReference type="SAM" id="SignalP"/>
    </source>
</evidence>
<dbReference type="AlphaFoldDB" id="A0ABC8TXG2"/>
<evidence type="ECO:0000313" key="4">
    <source>
        <dbReference type="Proteomes" id="UP001642360"/>
    </source>
</evidence>
<organism evidence="3 4">
    <name type="scientific">Ilex paraguariensis</name>
    <name type="common">yerba mate</name>
    <dbReference type="NCBI Taxonomy" id="185542"/>
    <lineage>
        <taxon>Eukaryota</taxon>
        <taxon>Viridiplantae</taxon>
        <taxon>Streptophyta</taxon>
        <taxon>Embryophyta</taxon>
        <taxon>Tracheophyta</taxon>
        <taxon>Spermatophyta</taxon>
        <taxon>Magnoliopsida</taxon>
        <taxon>eudicotyledons</taxon>
        <taxon>Gunneridae</taxon>
        <taxon>Pentapetalae</taxon>
        <taxon>asterids</taxon>
        <taxon>campanulids</taxon>
        <taxon>Aquifoliales</taxon>
        <taxon>Aquifoliaceae</taxon>
        <taxon>Ilex</taxon>
    </lineage>
</organism>
<protein>
    <submittedName>
        <fullName evidence="3">Uncharacterized protein</fullName>
    </submittedName>
</protein>
<name>A0ABC8TXG2_9AQUA</name>
<keyword evidence="4" id="KW-1185">Reference proteome</keyword>
<evidence type="ECO:0000313" key="3">
    <source>
        <dbReference type="EMBL" id="CAK9174173.1"/>
    </source>
</evidence>
<dbReference type="PANTHER" id="PTHR37380:SF1">
    <property type="entry name" value="CLE FAMILY OSCLE501 PROTEIN"/>
    <property type="match status" value="1"/>
</dbReference>
<evidence type="ECO:0000256" key="1">
    <source>
        <dbReference type="SAM" id="MobiDB-lite"/>
    </source>
</evidence>
<feature type="chain" id="PRO_5044851591" evidence="2">
    <location>
        <begin position="29"/>
        <end position="164"/>
    </location>
</feature>
<sequence>MEVVKGGHLLLLLSLTILLLSIVPRHYGSMEYEVKRGVPRGPNQAQPPLLRSPPKGLKGFEDDGIKPSTEYEFKRLVPSDPNRADPPLFRSPPRVLKDFEVDGIKPSMEYEIKRLIPTGPNPKQPPVISERRKFLKFQVARGRFRKLLGLNPRDSLAQTLNNLL</sequence>
<reference evidence="3 4" key="1">
    <citation type="submission" date="2024-02" db="EMBL/GenBank/DDBJ databases">
        <authorList>
            <person name="Vignale AGUSTIN F."/>
            <person name="Sosa J E."/>
            <person name="Modenutti C."/>
        </authorList>
    </citation>
    <scope>NUCLEOTIDE SEQUENCE [LARGE SCALE GENOMIC DNA]</scope>
</reference>
<keyword evidence="2" id="KW-0732">Signal</keyword>
<dbReference type="EMBL" id="CAUOFW020006292">
    <property type="protein sequence ID" value="CAK9174173.1"/>
    <property type="molecule type" value="Genomic_DNA"/>
</dbReference>
<accession>A0ABC8TXG2</accession>
<proteinExistence type="predicted"/>
<gene>
    <name evidence="3" type="ORF">ILEXP_LOCUS43903</name>
</gene>
<feature type="signal peptide" evidence="2">
    <location>
        <begin position="1"/>
        <end position="28"/>
    </location>
</feature>
<comment type="caution">
    <text evidence="3">The sequence shown here is derived from an EMBL/GenBank/DDBJ whole genome shotgun (WGS) entry which is preliminary data.</text>
</comment>
<feature type="region of interest" description="Disordered" evidence="1">
    <location>
        <begin position="37"/>
        <end position="64"/>
    </location>
</feature>